<name>A0A0A9DKN0_ARUDO</name>
<accession>A0A0A9DKN0</accession>
<feature type="region of interest" description="Disordered" evidence="1">
    <location>
        <begin position="25"/>
        <end position="74"/>
    </location>
</feature>
<reference evidence="2" key="1">
    <citation type="submission" date="2014-09" db="EMBL/GenBank/DDBJ databases">
        <authorList>
            <person name="Magalhaes I.L.F."/>
            <person name="Oliveira U."/>
            <person name="Santos F.R."/>
            <person name="Vidigal T.H.D.A."/>
            <person name="Brescovit A.D."/>
            <person name="Santos A.J."/>
        </authorList>
    </citation>
    <scope>NUCLEOTIDE SEQUENCE</scope>
    <source>
        <tissue evidence="2">Shoot tissue taken approximately 20 cm above the soil surface</tissue>
    </source>
</reference>
<feature type="compositionally biased region" description="Basic and acidic residues" evidence="1">
    <location>
        <begin position="33"/>
        <end position="48"/>
    </location>
</feature>
<feature type="compositionally biased region" description="Low complexity" evidence="1">
    <location>
        <begin position="52"/>
        <end position="66"/>
    </location>
</feature>
<dbReference type="AlphaFoldDB" id="A0A0A9DKN0"/>
<protein>
    <submittedName>
        <fullName evidence="2">Uncharacterized protein</fullName>
    </submittedName>
</protein>
<organism evidence="2">
    <name type="scientific">Arundo donax</name>
    <name type="common">Giant reed</name>
    <name type="synonym">Donax arundinaceus</name>
    <dbReference type="NCBI Taxonomy" id="35708"/>
    <lineage>
        <taxon>Eukaryota</taxon>
        <taxon>Viridiplantae</taxon>
        <taxon>Streptophyta</taxon>
        <taxon>Embryophyta</taxon>
        <taxon>Tracheophyta</taxon>
        <taxon>Spermatophyta</taxon>
        <taxon>Magnoliopsida</taxon>
        <taxon>Liliopsida</taxon>
        <taxon>Poales</taxon>
        <taxon>Poaceae</taxon>
        <taxon>PACMAD clade</taxon>
        <taxon>Arundinoideae</taxon>
        <taxon>Arundineae</taxon>
        <taxon>Arundo</taxon>
    </lineage>
</organism>
<sequence length="74" mass="7786">MHAEGPGTSSEATRMPLGSVVILVGLRPSRSGRHGESSRPGRGCRSEVYRTAADSAAPESHRAAAAPTPCEWDR</sequence>
<evidence type="ECO:0000313" key="2">
    <source>
        <dbReference type="EMBL" id="JAD87233.1"/>
    </source>
</evidence>
<proteinExistence type="predicted"/>
<reference evidence="2" key="2">
    <citation type="journal article" date="2015" name="Data Brief">
        <title>Shoot transcriptome of the giant reed, Arundo donax.</title>
        <authorList>
            <person name="Barrero R.A."/>
            <person name="Guerrero F.D."/>
            <person name="Moolhuijzen P."/>
            <person name="Goolsby J.A."/>
            <person name="Tidwell J."/>
            <person name="Bellgard S.E."/>
            <person name="Bellgard M.I."/>
        </authorList>
    </citation>
    <scope>NUCLEOTIDE SEQUENCE</scope>
    <source>
        <tissue evidence="2">Shoot tissue taken approximately 20 cm above the soil surface</tissue>
    </source>
</reference>
<evidence type="ECO:0000256" key="1">
    <source>
        <dbReference type="SAM" id="MobiDB-lite"/>
    </source>
</evidence>
<dbReference type="EMBL" id="GBRH01210662">
    <property type="protein sequence ID" value="JAD87233.1"/>
    <property type="molecule type" value="Transcribed_RNA"/>
</dbReference>